<reference evidence="3" key="1">
    <citation type="journal article" date="2011" name="Nature">
        <title>Genome sequence and analysis of the tuber crop potato.</title>
        <authorList>
            <consortium name="The Potato Genome Sequencing Consortium"/>
        </authorList>
    </citation>
    <scope>NUCLEOTIDE SEQUENCE [LARGE SCALE GENOMIC DNA]</scope>
    <source>
        <strain evidence="3">cv. DM1-3 516 R44</strain>
    </source>
</reference>
<feature type="region of interest" description="Disordered" evidence="1">
    <location>
        <begin position="1"/>
        <end position="33"/>
    </location>
</feature>
<dbReference type="Gramene" id="PGSC0003DMT400086781">
    <property type="protein sequence ID" value="PGSC0003DMT400086781"/>
    <property type="gene ID" value="PGSC0003DMG400036352"/>
</dbReference>
<organism evidence="2 3">
    <name type="scientific">Solanum tuberosum</name>
    <name type="common">Potato</name>
    <dbReference type="NCBI Taxonomy" id="4113"/>
    <lineage>
        <taxon>Eukaryota</taxon>
        <taxon>Viridiplantae</taxon>
        <taxon>Streptophyta</taxon>
        <taxon>Embryophyta</taxon>
        <taxon>Tracheophyta</taxon>
        <taxon>Spermatophyta</taxon>
        <taxon>Magnoliopsida</taxon>
        <taxon>eudicotyledons</taxon>
        <taxon>Gunneridae</taxon>
        <taxon>Pentapetalae</taxon>
        <taxon>asterids</taxon>
        <taxon>lamiids</taxon>
        <taxon>Solanales</taxon>
        <taxon>Solanaceae</taxon>
        <taxon>Solanoideae</taxon>
        <taxon>Solaneae</taxon>
        <taxon>Solanum</taxon>
    </lineage>
</organism>
<sequence length="344" mass="37481">MAPKQAPTYARGGKSKLVTPSRHPIDEDSDTECVPPATRVSFTTPCTARRSQQVISMSDEVKVTAPSLRRRPHIYAPSRRPALVLAAVLLLHLMLIGKQWYHLGPGRDDCCYYGRLLEETKTLDINLIRDDANLAALRREPQVDVPPLGADLTADVEQVHADDSSIPATTDAYASPSTSTSQAPSSSRATPSSGSTIVPLARVQKLETQMAMLLQHVKLWMQRSIAEVCTRGGGGRGGDDCPIWRHYATTRSFPCCWEAHHSDHISDTNEARILKKKERQQFAVTQRESILDKNRRHQRAREIDGGLSGISSTTDGAPIVGKGATDGIPSIDPAGSEKPNPPAS</sequence>
<accession>M1DCH1</accession>
<evidence type="ECO:0000313" key="2">
    <source>
        <dbReference type="EnsemblPlants" id="PGSC0003DMT400086781"/>
    </source>
</evidence>
<evidence type="ECO:0000256" key="1">
    <source>
        <dbReference type="SAM" id="MobiDB-lite"/>
    </source>
</evidence>
<dbReference type="EnsemblPlants" id="PGSC0003DMT400086781">
    <property type="protein sequence ID" value="PGSC0003DMT400086781"/>
    <property type="gene ID" value="PGSC0003DMG400036352"/>
</dbReference>
<reference evidence="2" key="2">
    <citation type="submission" date="2015-06" db="UniProtKB">
        <authorList>
            <consortium name="EnsemblPlants"/>
        </authorList>
    </citation>
    <scope>IDENTIFICATION</scope>
    <source>
        <strain evidence="2">DM1-3 516 R44</strain>
    </source>
</reference>
<feature type="region of interest" description="Disordered" evidence="1">
    <location>
        <begin position="303"/>
        <end position="344"/>
    </location>
</feature>
<evidence type="ECO:0000313" key="3">
    <source>
        <dbReference type="Proteomes" id="UP000011115"/>
    </source>
</evidence>
<dbReference type="AlphaFoldDB" id="M1DCH1"/>
<proteinExistence type="predicted"/>
<dbReference type="HOGENOM" id="CLU_967741_0_0_1"/>
<dbReference type="PaxDb" id="4113-PGSC0003DMT400086781"/>
<keyword evidence="3" id="KW-1185">Reference proteome</keyword>
<name>M1DCH1_SOLTU</name>
<protein>
    <submittedName>
        <fullName evidence="2">Integrase core domain containing protein</fullName>
    </submittedName>
</protein>
<feature type="compositionally biased region" description="Low complexity" evidence="1">
    <location>
        <begin position="174"/>
        <end position="196"/>
    </location>
</feature>
<dbReference type="Proteomes" id="UP000011115">
    <property type="component" value="Unassembled WGS sequence"/>
</dbReference>
<feature type="region of interest" description="Disordered" evidence="1">
    <location>
        <begin position="159"/>
        <end position="196"/>
    </location>
</feature>
<dbReference type="InParanoid" id="M1DCH1"/>